<feature type="region of interest" description="Disordered" evidence="6">
    <location>
        <begin position="163"/>
        <end position="183"/>
    </location>
</feature>
<dbReference type="InterPro" id="IPR007219">
    <property type="entry name" value="XnlR_reg_dom"/>
</dbReference>
<dbReference type="GO" id="GO:0000976">
    <property type="term" value="F:transcription cis-regulatory region binding"/>
    <property type="evidence" value="ECO:0007669"/>
    <property type="project" value="TreeGrafter"/>
</dbReference>
<evidence type="ECO:0000256" key="5">
    <source>
        <dbReference type="ARBA" id="ARBA00023242"/>
    </source>
</evidence>
<evidence type="ECO:0000313" key="8">
    <source>
        <dbReference type="EMBL" id="KAH8092166.1"/>
    </source>
</evidence>
<dbReference type="InterPro" id="IPR051089">
    <property type="entry name" value="prtT"/>
</dbReference>
<keyword evidence="5" id="KW-0539">Nucleus</keyword>
<accession>A0A8K0UJK8</accession>
<dbReference type="EMBL" id="JAEVFJ010000033">
    <property type="protein sequence ID" value="KAH8092166.1"/>
    <property type="molecule type" value="Genomic_DNA"/>
</dbReference>
<dbReference type="PANTHER" id="PTHR31845:SF19">
    <property type="entry name" value="TRANSCRIPTION FACTOR DOMAIN-CONTAINING PROTEIN"/>
    <property type="match status" value="1"/>
</dbReference>
<dbReference type="OrthoDB" id="39175at2759"/>
<evidence type="ECO:0000256" key="6">
    <source>
        <dbReference type="SAM" id="MobiDB-lite"/>
    </source>
</evidence>
<dbReference type="Proteomes" id="UP000813824">
    <property type="component" value="Unassembled WGS sequence"/>
</dbReference>
<feature type="domain" description="Xylanolytic transcriptional activator regulatory" evidence="7">
    <location>
        <begin position="329"/>
        <end position="405"/>
    </location>
</feature>
<dbReference type="SMART" id="SM00906">
    <property type="entry name" value="Fungal_trans"/>
    <property type="match status" value="1"/>
</dbReference>
<dbReference type="GO" id="GO:0008270">
    <property type="term" value="F:zinc ion binding"/>
    <property type="evidence" value="ECO:0007669"/>
    <property type="project" value="InterPro"/>
</dbReference>
<name>A0A8K0UJK8_9AGAR</name>
<protein>
    <recommendedName>
        <fullName evidence="7">Xylanolytic transcriptional activator regulatory domain-containing protein</fullName>
    </recommendedName>
</protein>
<dbReference type="GO" id="GO:0000981">
    <property type="term" value="F:DNA-binding transcription factor activity, RNA polymerase II-specific"/>
    <property type="evidence" value="ECO:0007669"/>
    <property type="project" value="TreeGrafter"/>
</dbReference>
<dbReference type="Pfam" id="PF04082">
    <property type="entry name" value="Fungal_trans"/>
    <property type="match status" value="1"/>
</dbReference>
<dbReference type="CDD" id="cd12148">
    <property type="entry name" value="fungal_TF_MHR"/>
    <property type="match status" value="1"/>
</dbReference>
<evidence type="ECO:0000256" key="4">
    <source>
        <dbReference type="ARBA" id="ARBA00023163"/>
    </source>
</evidence>
<keyword evidence="2" id="KW-0805">Transcription regulation</keyword>
<dbReference type="GO" id="GO:0006351">
    <property type="term" value="P:DNA-templated transcription"/>
    <property type="evidence" value="ECO:0007669"/>
    <property type="project" value="InterPro"/>
</dbReference>
<comment type="caution">
    <text evidence="8">The sequence shown here is derived from an EMBL/GenBank/DDBJ whole genome shotgun (WGS) entry which is preliminary data.</text>
</comment>
<feature type="region of interest" description="Disordered" evidence="6">
    <location>
        <begin position="626"/>
        <end position="654"/>
    </location>
</feature>
<dbReference type="PANTHER" id="PTHR31845">
    <property type="entry name" value="FINGER DOMAIN PROTEIN, PUTATIVE-RELATED"/>
    <property type="match status" value="1"/>
</dbReference>
<evidence type="ECO:0000256" key="2">
    <source>
        <dbReference type="ARBA" id="ARBA00023015"/>
    </source>
</evidence>
<keyword evidence="4" id="KW-0804">Transcription</keyword>
<feature type="compositionally biased region" description="Acidic residues" evidence="6">
    <location>
        <begin position="112"/>
        <end position="122"/>
    </location>
</feature>
<evidence type="ECO:0000256" key="3">
    <source>
        <dbReference type="ARBA" id="ARBA00023125"/>
    </source>
</evidence>
<feature type="region of interest" description="Disordered" evidence="6">
    <location>
        <begin position="112"/>
        <end position="138"/>
    </location>
</feature>
<gene>
    <name evidence="8" type="ORF">BXZ70DRAFT_898356</name>
</gene>
<evidence type="ECO:0000259" key="7">
    <source>
        <dbReference type="SMART" id="SM00906"/>
    </source>
</evidence>
<evidence type="ECO:0000256" key="1">
    <source>
        <dbReference type="ARBA" id="ARBA00004123"/>
    </source>
</evidence>
<dbReference type="AlphaFoldDB" id="A0A8K0UJK8"/>
<proteinExistence type="predicted"/>
<keyword evidence="9" id="KW-1185">Reference proteome</keyword>
<sequence length="729" mass="81762">MKCSFDEGAASCARCTVNGHDCVVLGRKPRSPGLREVLQKQIREKDARIDELLSQMNPTPSLTTPLSIIPSRLALTDSQRCTYRDALAWLEKAQSSSKTDLRAKIDVSFLEDGSDSDLDSEDDKMSVDDDVPSTSRRSVRFSHLPGAAAPAGVLAAAALESNRGKSPMRVSPLPEEPEDSQDLKIEGGIGSKSYFQPGPSANLDLRRLIIERQAAPDILLSGLVTYDDVEILFDLYFKWINPFIPVLDENIHTPAAVLGRCPFLFTVVCALASRYYDAKPEMYGVALHLAKAAAANAFLDGWKTIEMCQAYILLGAYIPPARRWEEDRYWFFTGIAFRLGIELNLNRMPKTMPTDERGERELLNRLRTWIICYIMDRCICINLGKPFMVPEDEIIRNAANKFLGFKFQHPGDAYMVSLVEVLRIITRFAETLAPIMDGRQDISSIGIDINTMQKLIDDELTAWKTVAVERSEKESNRGEPAHVMQTALMHSVFQYCRLVIFSAGLQQVMKMGGLKDDNIFFAGCLQASSSVLNLMIDGLIPTGFIRHCPEQVFSLTAFATVVLLKSLRPEFAAKLDHNQEQRVINLVERLISLLDEDPDRSDEQRITRRYSRFVRHILNAHVADLERSRAEPSSSAQPPSLEKKQQIPSEPACAPKVEATERQAPPTFDVQPPIDPLAQCLPNAWDELFPNQSFGPTSPLMAMTDMDYMSMLSLPDDDPLWFSNFNGRF</sequence>
<evidence type="ECO:0000313" key="9">
    <source>
        <dbReference type="Proteomes" id="UP000813824"/>
    </source>
</evidence>
<comment type="subcellular location">
    <subcellularLocation>
        <location evidence="1">Nucleus</location>
    </subcellularLocation>
</comment>
<keyword evidence="3" id="KW-0238">DNA-binding</keyword>
<reference evidence="8" key="1">
    <citation type="journal article" date="2021" name="New Phytol.">
        <title>Evolutionary innovations through gain and loss of genes in the ectomycorrhizal Boletales.</title>
        <authorList>
            <person name="Wu G."/>
            <person name="Miyauchi S."/>
            <person name="Morin E."/>
            <person name="Kuo A."/>
            <person name="Drula E."/>
            <person name="Varga T."/>
            <person name="Kohler A."/>
            <person name="Feng B."/>
            <person name="Cao Y."/>
            <person name="Lipzen A."/>
            <person name="Daum C."/>
            <person name="Hundley H."/>
            <person name="Pangilinan J."/>
            <person name="Johnson J."/>
            <person name="Barry K."/>
            <person name="LaButti K."/>
            <person name="Ng V."/>
            <person name="Ahrendt S."/>
            <person name="Min B."/>
            <person name="Choi I.G."/>
            <person name="Park H."/>
            <person name="Plett J.M."/>
            <person name="Magnuson J."/>
            <person name="Spatafora J.W."/>
            <person name="Nagy L.G."/>
            <person name="Henrissat B."/>
            <person name="Grigoriev I.V."/>
            <person name="Yang Z.L."/>
            <person name="Xu J."/>
            <person name="Martin F.M."/>
        </authorList>
    </citation>
    <scope>NUCLEOTIDE SEQUENCE</scope>
    <source>
        <strain evidence="8">KKN 215</strain>
    </source>
</reference>
<organism evidence="8 9">
    <name type="scientific">Cristinia sonorae</name>
    <dbReference type="NCBI Taxonomy" id="1940300"/>
    <lineage>
        <taxon>Eukaryota</taxon>
        <taxon>Fungi</taxon>
        <taxon>Dikarya</taxon>
        <taxon>Basidiomycota</taxon>
        <taxon>Agaricomycotina</taxon>
        <taxon>Agaricomycetes</taxon>
        <taxon>Agaricomycetidae</taxon>
        <taxon>Agaricales</taxon>
        <taxon>Pleurotineae</taxon>
        <taxon>Stephanosporaceae</taxon>
        <taxon>Cristinia</taxon>
    </lineage>
</organism>
<dbReference type="GO" id="GO:0005634">
    <property type="term" value="C:nucleus"/>
    <property type="evidence" value="ECO:0007669"/>
    <property type="project" value="UniProtKB-SubCell"/>
</dbReference>